<sequence>MQTSYKAICYVQADLLSSKQMSQMEDAFTRLYQKHIRSNAKVKVIWLTFEAGQAFVEYRESAVPTVMAPVNEHLSEDIRAPFLYDLLDTWCDLSGCERDKVVLTAPDQSLADAFLTMNQERITKSVRWWEMMKFYARLVTAKIKHGHLKTSSNF</sequence>
<keyword evidence="2" id="KW-1185">Reference proteome</keyword>
<organism evidence="1 2">
    <name type="scientific">Litoribrevibacter euphylliae</name>
    <dbReference type="NCBI Taxonomy" id="1834034"/>
    <lineage>
        <taxon>Bacteria</taxon>
        <taxon>Pseudomonadati</taxon>
        <taxon>Pseudomonadota</taxon>
        <taxon>Gammaproteobacteria</taxon>
        <taxon>Oceanospirillales</taxon>
        <taxon>Oceanospirillaceae</taxon>
        <taxon>Litoribrevibacter</taxon>
    </lineage>
</organism>
<evidence type="ECO:0000313" key="1">
    <source>
        <dbReference type="EMBL" id="MFC3151302.1"/>
    </source>
</evidence>
<evidence type="ECO:0000313" key="2">
    <source>
        <dbReference type="Proteomes" id="UP001595476"/>
    </source>
</evidence>
<reference evidence="2" key="1">
    <citation type="journal article" date="2019" name="Int. J. Syst. Evol. Microbiol.">
        <title>The Global Catalogue of Microorganisms (GCM) 10K type strain sequencing project: providing services to taxonomists for standard genome sequencing and annotation.</title>
        <authorList>
            <consortium name="The Broad Institute Genomics Platform"/>
            <consortium name="The Broad Institute Genome Sequencing Center for Infectious Disease"/>
            <person name="Wu L."/>
            <person name="Ma J."/>
        </authorList>
    </citation>
    <scope>NUCLEOTIDE SEQUENCE [LARGE SCALE GENOMIC DNA]</scope>
    <source>
        <strain evidence="2">KCTC 52438</strain>
    </source>
</reference>
<dbReference type="RefSeq" id="WP_386719812.1">
    <property type="nucleotide sequence ID" value="NZ_JBHRSZ010000004.1"/>
</dbReference>
<comment type="caution">
    <text evidence="1">The sequence shown here is derived from an EMBL/GenBank/DDBJ whole genome shotgun (WGS) entry which is preliminary data.</text>
</comment>
<dbReference type="EMBL" id="JBHRSZ010000004">
    <property type="protein sequence ID" value="MFC3151302.1"/>
    <property type="molecule type" value="Genomic_DNA"/>
</dbReference>
<accession>A0ABV7HIZ6</accession>
<dbReference type="Proteomes" id="UP001595476">
    <property type="component" value="Unassembled WGS sequence"/>
</dbReference>
<name>A0ABV7HIZ6_9GAMM</name>
<gene>
    <name evidence="1" type="ORF">ACFOEK_09720</name>
</gene>
<protein>
    <submittedName>
        <fullName evidence="1">Uncharacterized protein</fullName>
    </submittedName>
</protein>
<proteinExistence type="predicted"/>